<dbReference type="InterPro" id="IPR023166">
    <property type="entry name" value="BaiN-like_dom_sf"/>
</dbReference>
<comment type="caution">
    <text evidence="2">The sequence shown here is derived from an EMBL/GenBank/DDBJ whole genome shotgun (WGS) entry which is preliminary data.</text>
</comment>
<dbReference type="AlphaFoldDB" id="A0A835HUI2"/>
<keyword evidence="3" id="KW-1185">Reference proteome</keyword>
<dbReference type="Gene3D" id="2.40.30.10">
    <property type="entry name" value="Translation factors"/>
    <property type="match status" value="1"/>
</dbReference>
<evidence type="ECO:0000313" key="3">
    <source>
        <dbReference type="Proteomes" id="UP000631114"/>
    </source>
</evidence>
<dbReference type="InterPro" id="IPR036188">
    <property type="entry name" value="FAD/NAD-bd_sf"/>
</dbReference>
<sequence>MSKEYTSLLLGTLLVDFLPDLHIEDVKSMLLQHKDQFVGIDGDTLWASIPKNSLISVSSLLEQCSFRITGKGQFKDEFVGVPLSKISLNTMESKIQPRLFFAGEVLNVDGITGGFNFQLSSWDLSISLLTSNPDDVTVFHNQFFVKYAT</sequence>
<protein>
    <recommendedName>
        <fullName evidence="1">RsdA/BaiN/AoA(So)-like Rossmann fold-like domain-containing protein</fullName>
    </recommendedName>
</protein>
<dbReference type="Pfam" id="PF03486">
    <property type="entry name" value="HI0933_like"/>
    <property type="match status" value="1"/>
</dbReference>
<dbReference type="Proteomes" id="UP000631114">
    <property type="component" value="Unassembled WGS sequence"/>
</dbReference>
<dbReference type="OrthoDB" id="9930022at2759"/>
<dbReference type="Gene3D" id="1.10.8.260">
    <property type="entry name" value="HI0933 insert domain-like"/>
    <property type="match status" value="1"/>
</dbReference>
<dbReference type="PANTHER" id="PTHR42887:SF2">
    <property type="entry name" value="OS12G0638800 PROTEIN"/>
    <property type="match status" value="1"/>
</dbReference>
<evidence type="ECO:0000313" key="2">
    <source>
        <dbReference type="EMBL" id="KAF9606240.1"/>
    </source>
</evidence>
<dbReference type="PANTHER" id="PTHR42887">
    <property type="entry name" value="OS12G0638800 PROTEIN"/>
    <property type="match status" value="1"/>
</dbReference>
<dbReference type="SUPFAM" id="SSF160996">
    <property type="entry name" value="HI0933 insert domain-like"/>
    <property type="match status" value="1"/>
</dbReference>
<organism evidence="2 3">
    <name type="scientific">Coptis chinensis</name>
    <dbReference type="NCBI Taxonomy" id="261450"/>
    <lineage>
        <taxon>Eukaryota</taxon>
        <taxon>Viridiplantae</taxon>
        <taxon>Streptophyta</taxon>
        <taxon>Embryophyta</taxon>
        <taxon>Tracheophyta</taxon>
        <taxon>Spermatophyta</taxon>
        <taxon>Magnoliopsida</taxon>
        <taxon>Ranunculales</taxon>
        <taxon>Ranunculaceae</taxon>
        <taxon>Coptidoideae</taxon>
        <taxon>Coptis</taxon>
    </lineage>
</organism>
<dbReference type="InterPro" id="IPR057661">
    <property type="entry name" value="RsdA/BaiN/AoA(So)_Rossmann"/>
</dbReference>
<accession>A0A835HUI2</accession>
<reference evidence="2 3" key="1">
    <citation type="submission" date="2020-10" db="EMBL/GenBank/DDBJ databases">
        <title>The Coptis chinensis genome and diversification of protoberbering-type alkaloids.</title>
        <authorList>
            <person name="Wang B."/>
            <person name="Shu S."/>
            <person name="Song C."/>
            <person name="Liu Y."/>
        </authorList>
    </citation>
    <scope>NUCLEOTIDE SEQUENCE [LARGE SCALE GENOMIC DNA]</scope>
    <source>
        <strain evidence="2">HL-2020</strain>
        <tissue evidence="2">Leaf</tissue>
    </source>
</reference>
<dbReference type="EMBL" id="JADFTS010000005">
    <property type="protein sequence ID" value="KAF9606240.1"/>
    <property type="molecule type" value="Genomic_DNA"/>
</dbReference>
<feature type="domain" description="RsdA/BaiN/AoA(So)-like Rossmann fold-like" evidence="1">
    <location>
        <begin position="80"/>
        <end position="119"/>
    </location>
</feature>
<dbReference type="Gene3D" id="3.50.50.60">
    <property type="entry name" value="FAD/NAD(P)-binding domain"/>
    <property type="match status" value="1"/>
</dbReference>
<gene>
    <name evidence="2" type="ORF">IFM89_024061</name>
</gene>
<name>A0A835HUI2_9MAGN</name>
<proteinExistence type="predicted"/>
<dbReference type="InterPro" id="IPR004792">
    <property type="entry name" value="BaiN-like"/>
</dbReference>
<evidence type="ECO:0000259" key="1">
    <source>
        <dbReference type="Pfam" id="PF03486"/>
    </source>
</evidence>